<feature type="domain" description="Integrase catalytic" evidence="1">
    <location>
        <begin position="105"/>
        <end position="266"/>
    </location>
</feature>
<dbReference type="EMBL" id="VSSQ01033941">
    <property type="protein sequence ID" value="MPM85720.1"/>
    <property type="molecule type" value="Genomic_DNA"/>
</dbReference>
<dbReference type="InterPro" id="IPR048020">
    <property type="entry name" value="Transpos_IS3"/>
</dbReference>
<dbReference type="Pfam" id="PF00665">
    <property type="entry name" value="rve"/>
    <property type="match status" value="1"/>
</dbReference>
<dbReference type="PANTHER" id="PTHR46889">
    <property type="entry name" value="TRANSPOSASE INSF FOR INSERTION SEQUENCE IS3B-RELATED"/>
    <property type="match status" value="1"/>
</dbReference>
<gene>
    <name evidence="2" type="ORF">SDC9_132801</name>
</gene>
<dbReference type="GO" id="GO:0003676">
    <property type="term" value="F:nucleic acid binding"/>
    <property type="evidence" value="ECO:0007669"/>
    <property type="project" value="InterPro"/>
</dbReference>
<dbReference type="InterPro" id="IPR012337">
    <property type="entry name" value="RNaseH-like_sf"/>
</dbReference>
<dbReference type="InterPro" id="IPR001584">
    <property type="entry name" value="Integrase_cat-core"/>
</dbReference>
<dbReference type="PROSITE" id="PS50994">
    <property type="entry name" value="INTEGRASE"/>
    <property type="match status" value="1"/>
</dbReference>
<dbReference type="InterPro" id="IPR025948">
    <property type="entry name" value="HTH-like_dom"/>
</dbReference>
<evidence type="ECO:0000313" key="2">
    <source>
        <dbReference type="EMBL" id="MPM85720.1"/>
    </source>
</evidence>
<dbReference type="Gene3D" id="3.30.420.10">
    <property type="entry name" value="Ribonuclease H-like superfamily/Ribonuclease H"/>
    <property type="match status" value="1"/>
</dbReference>
<comment type="caution">
    <text evidence="2">The sequence shown here is derived from an EMBL/GenBank/DDBJ whole genome shotgun (WGS) entry which is preliminary data.</text>
</comment>
<evidence type="ECO:0000259" key="1">
    <source>
        <dbReference type="PROSITE" id="PS50994"/>
    </source>
</evidence>
<reference evidence="2" key="1">
    <citation type="submission" date="2019-08" db="EMBL/GenBank/DDBJ databases">
        <authorList>
            <person name="Kucharzyk K."/>
            <person name="Murdoch R.W."/>
            <person name="Higgins S."/>
            <person name="Loffler F."/>
        </authorList>
    </citation>
    <scope>NUCLEOTIDE SEQUENCE</scope>
</reference>
<dbReference type="InterPro" id="IPR036397">
    <property type="entry name" value="RNaseH_sf"/>
</dbReference>
<dbReference type="NCBIfam" id="NF033516">
    <property type="entry name" value="transpos_IS3"/>
    <property type="match status" value="1"/>
</dbReference>
<name>A0A645D872_9ZZZZ</name>
<accession>A0A645D872</accession>
<dbReference type="Pfam" id="PF13276">
    <property type="entry name" value="HTH_21"/>
    <property type="match status" value="1"/>
</dbReference>
<sequence>MCNVLEVSRAGYYAWKKRIDNPDRNIERKELIKEAYRASHRTYGYRRVQIWIKQKYDLQINHKAVLRLMNELGIHSVARRRRYLRKLEGLNTFHRYPNILNREFTADHPNQKWVTDVTFIHTNQGWAYLSTIKDLHDGYIVAHNFSKQNSLGLVTNTLKQALQKEVVTDGLVLHSDQGYQYTSHSYFALTREYNISPSMSRRGNCWDNAPMENFFGHLKEEALRQFPNPTFEEARQTIDEYIYFYNHERIQLKTRQTPYQHRCLSK</sequence>
<proteinExistence type="predicted"/>
<dbReference type="InterPro" id="IPR050900">
    <property type="entry name" value="Transposase_IS3/IS150/IS904"/>
</dbReference>
<organism evidence="2">
    <name type="scientific">bioreactor metagenome</name>
    <dbReference type="NCBI Taxonomy" id="1076179"/>
    <lineage>
        <taxon>unclassified sequences</taxon>
        <taxon>metagenomes</taxon>
        <taxon>ecological metagenomes</taxon>
    </lineage>
</organism>
<protein>
    <submittedName>
        <fullName evidence="2">IS3 family transposase ISSth1b</fullName>
    </submittedName>
</protein>
<dbReference type="Pfam" id="PF13333">
    <property type="entry name" value="rve_2"/>
    <property type="match status" value="1"/>
</dbReference>
<dbReference type="GO" id="GO:0015074">
    <property type="term" value="P:DNA integration"/>
    <property type="evidence" value="ECO:0007669"/>
    <property type="project" value="InterPro"/>
</dbReference>
<dbReference type="SUPFAM" id="SSF53098">
    <property type="entry name" value="Ribonuclease H-like"/>
    <property type="match status" value="1"/>
</dbReference>
<dbReference type="AlphaFoldDB" id="A0A645D872"/>
<dbReference type="PANTHER" id="PTHR46889:SF4">
    <property type="entry name" value="TRANSPOSASE INSO FOR INSERTION SEQUENCE ELEMENT IS911B-RELATED"/>
    <property type="match status" value="1"/>
</dbReference>